<reference evidence="2" key="1">
    <citation type="journal article" date="2023" name="Mol. Plant Microbe Interact.">
        <title>Elucidating the Obligate Nature and Biological Capacity of an Invasive Fungal Corn Pathogen.</title>
        <authorList>
            <person name="MacCready J.S."/>
            <person name="Roggenkamp E.M."/>
            <person name="Gdanetz K."/>
            <person name="Chilvers M.I."/>
        </authorList>
    </citation>
    <scope>NUCLEOTIDE SEQUENCE</scope>
    <source>
        <strain evidence="2">PM02</strain>
    </source>
</reference>
<name>A0AAD9HYY2_9PEZI</name>
<feature type="region of interest" description="Disordered" evidence="1">
    <location>
        <begin position="1342"/>
        <end position="1482"/>
    </location>
</feature>
<feature type="region of interest" description="Disordered" evidence="1">
    <location>
        <begin position="154"/>
        <end position="185"/>
    </location>
</feature>
<feature type="compositionally biased region" description="Basic and acidic residues" evidence="1">
    <location>
        <begin position="1426"/>
        <end position="1435"/>
    </location>
</feature>
<sequence>MHLFGRPRSAQPPTKARLTVDRQAAGEQAEKEDRPDDDEAKLRLNPTISPDSDEFRRVVHMFGAALRDQSTSQVMHTHFTPHERALLLPVTRRDNAALHRLQRENRMRYSRMLRSDRWRAWAPHATLAFKFAQVYFGLAVAPMHLDFAQRSHGFGDLGDEGDEGDEGDDDEEEEPPGGHLRFLNGYSARSYGHDTGRSADPDLERYYAYTGFDLHGKKVDPSQVRGYPISLGLRGGGGGGGGSDDDDDDDTTSSLLCLRGGAGGPGQDGHRYVPTFLDPLYGGLEHKHGMVSRAFAAWNAYCTEHGIRRTIKSTDEPFFATNFAEMQDGEAMEAFTEAPKPLILPLYGSQGIVWFNLHSFESFVDAVDRLLGLGTRAAVQYKIEVFDKDRDYGQKAARDDHETTAAGLPATVTFTAGAEGAYSEYEHWEVVRSTVETIFGTLHSGQRKEEDDTPAQRSARFHKAALFVHAAGVRHNWQWEPVMGEEDDEDDKGELRWLMRAPTGRPDDRPDVAYVRVPARLGGDAGFANVVDPWLRSAMRVLTPGMIPGRPGQPQVPDTFFHFQTGGGGGAVQAKSQELHSAYGGLSFPPTVMQQLLRTGRRGDVCWVEARRWLQSADEMVADWKVYLPGLHCNPFGPFGDDADDKTAVVVPRSLTRQQLTCPRALYQTLRSMVAHYLYADALDEVDALDVWVDGEDFINPAQGYRATSSLVMMQPFGPVMADGDGAEAIRLQKASDPVRAAIAAKMKKRSTAERAGLYPAFLSVRPRYKHFTLALARPPVGRPRGAPAPTVQVADTEGLTLADFMAKAGTLLQRLRGFSSASRLSFTGRRPVAPTEAEDGSKMLATRKLVNDLKPTYVFAQDMDAGAWEALRIHMVDPFIYLDLVGPDAEPKAKPGPVAAAAAAFGFHDLYALSDPALYKDEDRKGRGKATQTVKRPADTRYRDWQWHGQDPLPAFSALPPTVPRDVARSKTLVMPLHQLVDVDVPDNAAGLADLGAMSRMDRHALLREYSYAHALSIHTGGLSELPIHGPPVESILAIASASLPKVSLGVLTPSETRRLQESHYGLRNLALDRVQRCPWSGCRHTFPAAARAALEAHVAAAHAPPQTCNFCDEPLYGHWGAAARTRHFVRRHRDVLAAWADQPGDEVVPPGRGAANSAREASWAWCARCRRDHTALNARADRAHHDAVCYPGAGPVAPQEDAACCGPCGYDLRLHAAAYQTRHRLFCQAVGRRGGAEPDSFCPWCGSGLADLARPQRVAHLAGCAMRPDGGEGPLDLATGERHREDEKKKKKKKKQQEGGGGVGVEAVRDAGHAFQRQPRPREKDLAAEVAALIAQVASEGEVGDAPPDPHHDPTPSSDTADNAPPRPGRRVRLVEPPAGQAKPTPAPVRSPRKRSAPPAAPPAKKPRLSPSPTPARPGRPRAKPLEVQDHGRRSVGAPVVRTPGGAGGRGLRARPSASPVKMPGSPGIGSVRRSARRYF</sequence>
<dbReference type="EMBL" id="JAQQPM010000002">
    <property type="protein sequence ID" value="KAK2068149.1"/>
    <property type="molecule type" value="Genomic_DNA"/>
</dbReference>
<feature type="compositionally biased region" description="Acidic residues" evidence="1">
    <location>
        <begin position="157"/>
        <end position="175"/>
    </location>
</feature>
<feature type="region of interest" description="Disordered" evidence="1">
    <location>
        <begin position="1267"/>
        <end position="1309"/>
    </location>
</feature>
<protein>
    <submittedName>
        <fullName evidence="2">Uncharacterized protein</fullName>
    </submittedName>
</protein>
<evidence type="ECO:0000313" key="3">
    <source>
        <dbReference type="Proteomes" id="UP001217918"/>
    </source>
</evidence>
<feature type="compositionally biased region" description="Gly residues" evidence="1">
    <location>
        <begin position="233"/>
        <end position="242"/>
    </location>
</feature>
<evidence type="ECO:0000313" key="2">
    <source>
        <dbReference type="EMBL" id="KAK2068149.1"/>
    </source>
</evidence>
<feature type="region of interest" description="Disordered" evidence="1">
    <location>
        <begin position="225"/>
        <end position="253"/>
    </location>
</feature>
<feature type="region of interest" description="Disordered" evidence="1">
    <location>
        <begin position="1"/>
        <end position="49"/>
    </location>
</feature>
<accession>A0AAD9HYY2</accession>
<gene>
    <name evidence="2" type="ORF">P8C59_002809</name>
</gene>
<keyword evidence="3" id="KW-1185">Reference proteome</keyword>
<dbReference type="Proteomes" id="UP001217918">
    <property type="component" value="Unassembled WGS sequence"/>
</dbReference>
<evidence type="ECO:0000256" key="1">
    <source>
        <dbReference type="SAM" id="MobiDB-lite"/>
    </source>
</evidence>
<feature type="compositionally biased region" description="Basic and acidic residues" evidence="1">
    <location>
        <begin position="1281"/>
        <end position="1290"/>
    </location>
</feature>
<proteinExistence type="predicted"/>
<comment type="caution">
    <text evidence="2">The sequence shown here is derived from an EMBL/GenBank/DDBJ whole genome shotgun (WGS) entry which is preliminary data.</text>
</comment>
<organism evidence="2 3">
    <name type="scientific">Phyllachora maydis</name>
    <dbReference type="NCBI Taxonomy" id="1825666"/>
    <lineage>
        <taxon>Eukaryota</taxon>
        <taxon>Fungi</taxon>
        <taxon>Dikarya</taxon>
        <taxon>Ascomycota</taxon>
        <taxon>Pezizomycotina</taxon>
        <taxon>Sordariomycetes</taxon>
        <taxon>Sordariomycetidae</taxon>
        <taxon>Phyllachorales</taxon>
        <taxon>Phyllachoraceae</taxon>
        <taxon>Phyllachora</taxon>
    </lineage>
</organism>
<feature type="compositionally biased region" description="Pro residues" evidence="1">
    <location>
        <begin position="1401"/>
        <end position="1420"/>
    </location>
</feature>